<feature type="region of interest" description="Disordered" evidence="1">
    <location>
        <begin position="1190"/>
        <end position="1229"/>
    </location>
</feature>
<feature type="region of interest" description="Disordered" evidence="1">
    <location>
        <begin position="1276"/>
        <end position="1313"/>
    </location>
</feature>
<feature type="region of interest" description="Disordered" evidence="1">
    <location>
        <begin position="768"/>
        <end position="807"/>
    </location>
</feature>
<gene>
    <name evidence="2" type="ORF">CSUI_003206</name>
</gene>
<organism evidence="2 3">
    <name type="scientific">Cystoisospora suis</name>
    <dbReference type="NCBI Taxonomy" id="483139"/>
    <lineage>
        <taxon>Eukaryota</taxon>
        <taxon>Sar</taxon>
        <taxon>Alveolata</taxon>
        <taxon>Apicomplexa</taxon>
        <taxon>Conoidasida</taxon>
        <taxon>Coccidia</taxon>
        <taxon>Eucoccidiorida</taxon>
        <taxon>Eimeriorina</taxon>
        <taxon>Sarcocystidae</taxon>
        <taxon>Cystoisospora</taxon>
    </lineage>
</organism>
<feature type="region of interest" description="Disordered" evidence="1">
    <location>
        <begin position="951"/>
        <end position="1022"/>
    </location>
</feature>
<feature type="region of interest" description="Disordered" evidence="1">
    <location>
        <begin position="197"/>
        <end position="238"/>
    </location>
</feature>
<feature type="compositionally biased region" description="Polar residues" evidence="1">
    <location>
        <begin position="197"/>
        <end position="219"/>
    </location>
</feature>
<feature type="region of interest" description="Disordered" evidence="1">
    <location>
        <begin position="479"/>
        <end position="524"/>
    </location>
</feature>
<feature type="compositionally biased region" description="Basic and acidic residues" evidence="1">
    <location>
        <begin position="1193"/>
        <end position="1203"/>
    </location>
</feature>
<feature type="region of interest" description="Disordered" evidence="1">
    <location>
        <begin position="263"/>
        <end position="328"/>
    </location>
</feature>
<evidence type="ECO:0000313" key="2">
    <source>
        <dbReference type="EMBL" id="PHJ22944.1"/>
    </source>
</evidence>
<feature type="compositionally biased region" description="Basic and acidic residues" evidence="1">
    <location>
        <begin position="139"/>
        <end position="153"/>
    </location>
</feature>
<feature type="compositionally biased region" description="Basic and acidic residues" evidence="1">
    <location>
        <begin position="220"/>
        <end position="238"/>
    </location>
</feature>
<dbReference type="VEuPathDB" id="ToxoDB:CSUI_003206"/>
<evidence type="ECO:0000313" key="3">
    <source>
        <dbReference type="Proteomes" id="UP000221165"/>
    </source>
</evidence>
<protein>
    <submittedName>
        <fullName evidence="2">Uncharacterized protein</fullName>
    </submittedName>
</protein>
<feature type="region of interest" description="Disordered" evidence="1">
    <location>
        <begin position="1113"/>
        <end position="1157"/>
    </location>
</feature>
<feature type="compositionally biased region" description="Basic and acidic residues" evidence="1">
    <location>
        <begin position="1216"/>
        <end position="1229"/>
    </location>
</feature>
<feature type="compositionally biased region" description="Polar residues" evidence="1">
    <location>
        <begin position="265"/>
        <end position="277"/>
    </location>
</feature>
<feature type="non-terminal residue" evidence="2">
    <location>
        <position position="1"/>
    </location>
</feature>
<feature type="region of interest" description="Disordered" evidence="1">
    <location>
        <begin position="1362"/>
        <end position="1410"/>
    </location>
</feature>
<dbReference type="RefSeq" id="XP_067924621.1">
    <property type="nucleotide sequence ID" value="XM_068063404.1"/>
</dbReference>
<feature type="compositionally biased region" description="Polar residues" evidence="1">
    <location>
        <begin position="125"/>
        <end position="138"/>
    </location>
</feature>
<feature type="compositionally biased region" description="Basic and acidic residues" evidence="1">
    <location>
        <begin position="1120"/>
        <end position="1152"/>
    </location>
</feature>
<dbReference type="Proteomes" id="UP000221165">
    <property type="component" value="Unassembled WGS sequence"/>
</dbReference>
<feature type="compositionally biased region" description="Polar residues" evidence="1">
    <location>
        <begin position="486"/>
        <end position="507"/>
    </location>
</feature>
<keyword evidence="3" id="KW-1185">Reference proteome</keyword>
<feature type="compositionally biased region" description="Basic residues" evidence="1">
    <location>
        <begin position="1390"/>
        <end position="1400"/>
    </location>
</feature>
<evidence type="ECO:0000256" key="1">
    <source>
        <dbReference type="SAM" id="MobiDB-lite"/>
    </source>
</evidence>
<dbReference type="GeneID" id="94426615"/>
<name>A0A2C6L618_9APIC</name>
<feature type="compositionally biased region" description="Basic and acidic residues" evidence="1">
    <location>
        <begin position="58"/>
        <end position="69"/>
    </location>
</feature>
<proteinExistence type="predicted"/>
<feature type="compositionally biased region" description="Polar residues" evidence="1">
    <location>
        <begin position="1362"/>
        <end position="1382"/>
    </location>
</feature>
<sequence length="1476" mass="156255">CIQDEERVRPTFRSIVQQLRLLCSAAKILPGPSPALGRVIAAALAGDRGRARVAPAPDVERGPCTKEKGEEAEDWHPPAIADDKGRTEQQEGSAVPKPPGQVTGISRGDCGGPPVGQQDDPQVLGQLQNISPGVNNQTRSRDSESYEHVRQESKQASLRHHAESVGRAVVAVEGVQFLRFAPEAEREHAGLRSYGRQSNVFRKTQSPCPGVHSTSQGNQRGREEGASTGRVREHPLSERCSRLFPVDSGESATRPGFWQEVRTVSAENPSVDQSGLPTDTADREKARQHLGAASRRETYVGDETDSAGRGGRHQGVSAGLSDEPSVQGPTVTNCAHFDETPRGDPPAFPGASATSPVSPAVYVGKCIVSFKKVHEATELPPGGESENSFVAVDSRSSNTTRENHLGKTKTEIWQCQGRECAAQTFSVKSAGHAVVQNGSEKSRLCFSGLASGSHGLSTGEEVGQNSDLFGHVKRTPACSTGPGVLGSSSATTAEQMKQSTGSSTTGPRCQRAAPQGRMKTTTREWRRQVHGAVSSQSTGNCASSLLQQEAKVENPTQRHVVGQSVVNPPAVFFGQELNTPETMRSERADVGARGDTMGECWRLSAACLATRGWADVVSGSVAVPTPTYPAAGVVHLSSVSSSMRGNVDKIVQDVLYAPNNSAPSNACGTRCGGRMKCAGDSVTATFSAPYHSEDAFAGGASRPAASTQKTPSRIPIHDSLVHPARSPGQSPCSLHSGADTDSVQRLAYRGWSTPFYDTGTGVYEQCGSSATRPAGGTLSGERKTGTQTQVSSEVDGAAGETVGPDVVTTGRTARFGKAPERRSVPTGLHYDATARLNAFPCNDSPSASHWEGPLAEADQAQRDGGRKQVRRQDGQWQFWMLDRPHGLLGVAGLPPHDHANQLQHPFESGELCSSGPRLLDGQRPQQGVESQFVDATDAEVESCSLRTSSVSSIVRRHGPDGESAGGGNSIASTAATTPPRVDSSMIVFGDRDSVGLQDNSQQGNPASERTGTRRTTSNDTASTDVLKRHADFLGDAGGCVLSGTSIPASLTSCGLRHNKKSCVMGRSEPRSVSLREPQITRSRSLVAVSETSRSLRSASVLETTSSHSLTELLGAKPTSRKAELPRGVLEREAGRGAENRSHSSLPERRADHGSVQGDGVGVLREAHRQQKRQSFWAEIVSRLPFVSGLVSSDDGKETSRGVDRTQQLPLASTDPKVGRNKAEGLEESRSAQSWEFIVGRVACDGTCATAGSAAVLGRSLSRQSGARKAAEGCFDRAGGRTGSRGGSQAPCASGHGDCWEEQGPKQRQDSYQRNTECGEEAILSVRLSHCHTKQLNQLNVHSPASTQRNWFAVVHGLSENAVSTAQQTSPGSRLSTSGQSHGQRSERIGVSHRRRLRTKQRSSDEHLCQPSAAGCDNIAGQGSAGIMQQSLDAAQFIRAGPGSTTPASDEGSEGASHCGHQRAAWAAEARRFFGSA</sequence>
<feature type="compositionally biased region" description="Polar residues" evidence="1">
    <location>
        <begin position="996"/>
        <end position="1022"/>
    </location>
</feature>
<comment type="caution">
    <text evidence="2">The sequence shown here is derived from an EMBL/GenBank/DDBJ whole genome shotgun (WGS) entry which is preliminary data.</text>
</comment>
<feature type="region of interest" description="Disordered" evidence="1">
    <location>
        <begin position="48"/>
        <end position="160"/>
    </location>
</feature>
<reference evidence="2 3" key="1">
    <citation type="journal article" date="2017" name="Int. J. Parasitol.">
        <title>The genome of the protozoan parasite Cystoisospora suis and a reverse vaccinology approach to identify vaccine candidates.</title>
        <authorList>
            <person name="Palmieri N."/>
            <person name="Shrestha A."/>
            <person name="Ruttkowski B."/>
            <person name="Beck T."/>
            <person name="Vogl C."/>
            <person name="Tomley F."/>
            <person name="Blake D.P."/>
            <person name="Joachim A."/>
        </authorList>
    </citation>
    <scope>NUCLEOTIDE SEQUENCE [LARGE SCALE GENOMIC DNA]</scope>
    <source>
        <strain evidence="2 3">Wien I</strain>
    </source>
</reference>
<accession>A0A2C6L618</accession>
<dbReference type="EMBL" id="MIGC01001404">
    <property type="protein sequence ID" value="PHJ22944.1"/>
    <property type="molecule type" value="Genomic_DNA"/>
</dbReference>